<evidence type="ECO:0000313" key="1">
    <source>
        <dbReference type="EMBL" id="QHS98836.1"/>
    </source>
</evidence>
<accession>A0A6C0C390</accession>
<protein>
    <submittedName>
        <fullName evidence="1">Uncharacterized protein</fullName>
    </submittedName>
</protein>
<sequence length="148" mass="18395">MFQLPKDIITKIWEFDTTYRNTMNNCLIELQYVSPYWGLRVMYGNNYHRDTNCKWRYKKFYNVNKKLTNYWNHDYNKLNTIRDNVVVDTDSPNHWTYNEFICDVFPKMHKRIFRNIKNYKYTRNKYTFYKSEMSTKGKCGNHQIEFKI</sequence>
<dbReference type="AlphaFoldDB" id="A0A6C0C390"/>
<reference evidence="1" key="1">
    <citation type="journal article" date="2020" name="Nature">
        <title>Giant virus diversity and host interactions through global metagenomics.</title>
        <authorList>
            <person name="Schulz F."/>
            <person name="Roux S."/>
            <person name="Paez-Espino D."/>
            <person name="Jungbluth S."/>
            <person name="Walsh D.A."/>
            <person name="Denef V.J."/>
            <person name="McMahon K.D."/>
            <person name="Konstantinidis K.T."/>
            <person name="Eloe-Fadrosh E.A."/>
            <person name="Kyrpides N.C."/>
            <person name="Woyke T."/>
        </authorList>
    </citation>
    <scope>NUCLEOTIDE SEQUENCE</scope>
    <source>
        <strain evidence="1">GVMAG-M-3300020185-18</strain>
    </source>
</reference>
<dbReference type="EMBL" id="MN739325">
    <property type="protein sequence ID" value="QHS98836.1"/>
    <property type="molecule type" value="Genomic_DNA"/>
</dbReference>
<organism evidence="1">
    <name type="scientific">viral metagenome</name>
    <dbReference type="NCBI Taxonomy" id="1070528"/>
    <lineage>
        <taxon>unclassified sequences</taxon>
        <taxon>metagenomes</taxon>
        <taxon>organismal metagenomes</taxon>
    </lineage>
</organism>
<name>A0A6C0C390_9ZZZZ</name>
<proteinExistence type="predicted"/>